<gene>
    <name evidence="2" type="ORF">AVDCRST_MAG41-640</name>
</gene>
<feature type="compositionally biased region" description="Basic residues" evidence="1">
    <location>
        <begin position="1"/>
        <end position="18"/>
    </location>
</feature>
<proteinExistence type="predicted"/>
<feature type="compositionally biased region" description="Low complexity" evidence="1">
    <location>
        <begin position="127"/>
        <end position="139"/>
    </location>
</feature>
<dbReference type="AlphaFoldDB" id="A0A6J4HHM2"/>
<accession>A0A6J4HHM2</accession>
<sequence>GCSRSGPRRRLRPPAHRPHLADGLAGLPGRGRLVRAGPARPAAPGVRPGRGLPRRGGLAGVGAGHRARAAAPLRRDGPVQAAGAGGGAGRAGRAAPRRGEPVGAAQGRRALPGVRLPHPPLDERLRPAVLRRGLRPGPGHLRRPRLLAEGEPQRADLLPRVHRPGRPAVHGRARAGPEQVLPPGGGAVAGLAHRDRAVRGGRGGAAPAQARLAAGQRGHPRPRAPAQLDPRRRRGRRPVGPVRRRRAAGRLPRRRPGRGRGAGPGAGPGGGVGARAVGLEAGPRRAAGRAGPAAADAGPAGRGRGADRAAARPVRHLAGAAAGAGLADRPAAARPGPGAGARRPGLGRPAAVVQDLGDAAGGARAGRGHRRARPAAGRRGARRRL</sequence>
<feature type="compositionally biased region" description="Basic and acidic residues" evidence="1">
    <location>
        <begin position="146"/>
        <end position="159"/>
    </location>
</feature>
<evidence type="ECO:0000256" key="1">
    <source>
        <dbReference type="SAM" id="MobiDB-lite"/>
    </source>
</evidence>
<feature type="compositionally biased region" description="Basic residues" evidence="1">
    <location>
        <begin position="231"/>
        <end position="258"/>
    </location>
</feature>
<feature type="non-terminal residue" evidence="2">
    <location>
        <position position="385"/>
    </location>
</feature>
<feature type="non-terminal residue" evidence="2">
    <location>
        <position position="1"/>
    </location>
</feature>
<feature type="compositionally biased region" description="Basic residues" evidence="1">
    <location>
        <begin position="160"/>
        <end position="173"/>
    </location>
</feature>
<organism evidence="2">
    <name type="scientific">uncultured Mycobacteriales bacterium</name>
    <dbReference type="NCBI Taxonomy" id="581187"/>
    <lineage>
        <taxon>Bacteria</taxon>
        <taxon>Bacillati</taxon>
        <taxon>Actinomycetota</taxon>
        <taxon>Actinomycetes</taxon>
        <taxon>Mycobacteriales</taxon>
        <taxon>environmental samples</taxon>
    </lineage>
</organism>
<dbReference type="EMBL" id="CADCTP010000064">
    <property type="protein sequence ID" value="CAA9223843.1"/>
    <property type="molecule type" value="Genomic_DNA"/>
</dbReference>
<feature type="compositionally biased region" description="Low complexity" evidence="1">
    <location>
        <begin position="317"/>
        <end position="351"/>
    </location>
</feature>
<protein>
    <submittedName>
        <fullName evidence="2">Uncharacterized protein</fullName>
    </submittedName>
</protein>
<feature type="region of interest" description="Disordered" evidence="1">
    <location>
        <begin position="198"/>
        <end position="385"/>
    </location>
</feature>
<reference evidence="2" key="1">
    <citation type="submission" date="2020-02" db="EMBL/GenBank/DDBJ databases">
        <authorList>
            <person name="Meier V. D."/>
        </authorList>
    </citation>
    <scope>NUCLEOTIDE SEQUENCE</scope>
    <source>
        <strain evidence="2">AVDCRST_MAG41</strain>
    </source>
</reference>
<feature type="compositionally biased region" description="Gly residues" evidence="1">
    <location>
        <begin position="259"/>
        <end position="273"/>
    </location>
</feature>
<evidence type="ECO:0000313" key="2">
    <source>
        <dbReference type="EMBL" id="CAA9223843.1"/>
    </source>
</evidence>
<feature type="compositionally biased region" description="Low complexity" evidence="1">
    <location>
        <begin position="205"/>
        <end position="217"/>
    </location>
</feature>
<feature type="region of interest" description="Disordered" evidence="1">
    <location>
        <begin position="1"/>
        <end position="182"/>
    </location>
</feature>
<feature type="compositionally biased region" description="Low complexity" evidence="1">
    <location>
        <begin position="21"/>
        <end position="51"/>
    </location>
</feature>
<name>A0A6J4HHM2_9ACTN</name>
<feature type="compositionally biased region" description="Low complexity" evidence="1">
    <location>
        <begin position="284"/>
        <end position="299"/>
    </location>
</feature>